<protein>
    <recommendedName>
        <fullName evidence="4">DUF1774-domain-containing protein</fullName>
    </recommendedName>
</protein>
<feature type="transmembrane region" description="Helical" evidence="1">
    <location>
        <begin position="89"/>
        <end position="111"/>
    </location>
</feature>
<feature type="transmembrane region" description="Helical" evidence="1">
    <location>
        <begin position="12"/>
        <end position="33"/>
    </location>
</feature>
<keyword evidence="1" id="KW-0812">Transmembrane</keyword>
<keyword evidence="3" id="KW-1185">Reference proteome</keyword>
<dbReference type="InterPro" id="IPR013920">
    <property type="entry name" value="DUF1774_fun"/>
</dbReference>
<feature type="non-terminal residue" evidence="2">
    <location>
        <position position="1"/>
    </location>
</feature>
<feature type="transmembrane region" description="Helical" evidence="1">
    <location>
        <begin position="117"/>
        <end position="135"/>
    </location>
</feature>
<evidence type="ECO:0008006" key="4">
    <source>
        <dbReference type="Google" id="ProtNLM"/>
    </source>
</evidence>
<dbReference type="EMBL" id="SWKV01000600">
    <property type="protein sequence ID" value="KAF3012553.1"/>
    <property type="molecule type" value="Genomic_DNA"/>
</dbReference>
<keyword evidence="1" id="KW-1133">Transmembrane helix</keyword>
<name>A0A9P4WF37_9PLEO</name>
<dbReference type="OrthoDB" id="3342455at2759"/>
<feature type="transmembrane region" description="Helical" evidence="1">
    <location>
        <begin position="142"/>
        <end position="163"/>
    </location>
</feature>
<proteinExistence type="predicted"/>
<feature type="transmembrane region" description="Helical" evidence="1">
    <location>
        <begin position="230"/>
        <end position="252"/>
    </location>
</feature>
<evidence type="ECO:0000313" key="3">
    <source>
        <dbReference type="Proteomes" id="UP000758155"/>
    </source>
</evidence>
<evidence type="ECO:0000313" key="2">
    <source>
        <dbReference type="EMBL" id="KAF3012553.1"/>
    </source>
</evidence>
<evidence type="ECO:0000256" key="1">
    <source>
        <dbReference type="SAM" id="Phobius"/>
    </source>
</evidence>
<feature type="transmembrane region" description="Helical" evidence="1">
    <location>
        <begin position="53"/>
        <end position="77"/>
    </location>
</feature>
<accession>A0A9P4WF37</accession>
<sequence>RQQLSDRNLACHRLSSGLSYLLLVATAFYYALYEPERGAVPRNSFWQHLPSSFFSQSYIVTSAYWIFVFLLQLIYVWSLWSSSLVYRSAATTLGVHYVASNLLLLGFIHLWVRSHLWPAELFLVINFFNLSFAYFRHSNTPLAIHFGALAGPLAWNFTALYWVGAVALRATSLAARVTAHLSIWGWLTYGLFYLVAYKDFAIGLAVSVLAASTGLDQLSSKISDLQLQSVFAITVAGTLLLVSSAVALPGLLCREPFPRGQIVSEGRERAPLLTIKQEKI</sequence>
<keyword evidence="1" id="KW-0472">Membrane</keyword>
<feature type="transmembrane region" description="Helical" evidence="1">
    <location>
        <begin position="183"/>
        <end position="209"/>
    </location>
</feature>
<organism evidence="2 3">
    <name type="scientific">Didymella heteroderae</name>
    <dbReference type="NCBI Taxonomy" id="1769908"/>
    <lineage>
        <taxon>Eukaryota</taxon>
        <taxon>Fungi</taxon>
        <taxon>Dikarya</taxon>
        <taxon>Ascomycota</taxon>
        <taxon>Pezizomycotina</taxon>
        <taxon>Dothideomycetes</taxon>
        <taxon>Pleosporomycetidae</taxon>
        <taxon>Pleosporales</taxon>
        <taxon>Pleosporineae</taxon>
        <taxon>Didymellaceae</taxon>
        <taxon>Didymella</taxon>
    </lineage>
</organism>
<gene>
    <name evidence="2" type="ORF">E8E12_000007</name>
</gene>
<dbReference type="Proteomes" id="UP000758155">
    <property type="component" value="Unassembled WGS sequence"/>
</dbReference>
<dbReference type="PANTHER" id="PTHR37992:SF1">
    <property type="entry name" value="DUF1774-DOMAIN-CONTAINING PROTEIN"/>
    <property type="match status" value="1"/>
</dbReference>
<dbReference type="PANTHER" id="PTHR37992">
    <property type="entry name" value="EXPRESSED PROTEIN"/>
    <property type="match status" value="1"/>
</dbReference>
<dbReference type="Pfam" id="PF08611">
    <property type="entry name" value="DUF1774"/>
    <property type="match status" value="1"/>
</dbReference>
<dbReference type="AlphaFoldDB" id="A0A9P4WF37"/>
<comment type="caution">
    <text evidence="2">The sequence shown here is derived from an EMBL/GenBank/DDBJ whole genome shotgun (WGS) entry which is preliminary data.</text>
</comment>
<reference evidence="2" key="1">
    <citation type="submission" date="2019-04" db="EMBL/GenBank/DDBJ databases">
        <title>Sequencing of skin fungus with MAO and IRED activity.</title>
        <authorList>
            <person name="Marsaioli A.J."/>
            <person name="Bonatto J.M.C."/>
            <person name="Reis Junior O."/>
        </authorList>
    </citation>
    <scope>NUCLEOTIDE SEQUENCE</scope>
    <source>
        <strain evidence="2">28M1</strain>
    </source>
</reference>